<dbReference type="InterPro" id="IPR013945">
    <property type="entry name" value="Pkr1"/>
</dbReference>
<keyword evidence="1" id="KW-1133">Transmembrane helix</keyword>
<evidence type="ECO:0000313" key="2">
    <source>
        <dbReference type="EMBL" id="OQS00175.1"/>
    </source>
</evidence>
<comment type="caution">
    <text evidence="2">The sequence shown here is derived from an EMBL/GenBank/DDBJ whole genome shotgun (WGS) entry which is preliminary data.</text>
</comment>
<feature type="transmembrane region" description="Helical" evidence="1">
    <location>
        <begin position="47"/>
        <end position="66"/>
    </location>
</feature>
<dbReference type="AlphaFoldDB" id="A0A1V9ZQ77"/>
<gene>
    <name evidence="2" type="ORF">THRCLA_21729</name>
</gene>
<feature type="transmembrane region" description="Helical" evidence="1">
    <location>
        <begin position="20"/>
        <end position="41"/>
    </location>
</feature>
<keyword evidence="3" id="KW-1185">Reference proteome</keyword>
<reference evidence="2 3" key="1">
    <citation type="journal article" date="2014" name="Genome Biol. Evol.">
        <title>The secreted proteins of Achlya hypogyna and Thraustotheca clavata identify the ancestral oomycete secretome and reveal gene acquisitions by horizontal gene transfer.</title>
        <authorList>
            <person name="Misner I."/>
            <person name="Blouin N."/>
            <person name="Leonard G."/>
            <person name="Richards T.A."/>
            <person name="Lane C.E."/>
        </authorList>
    </citation>
    <scope>NUCLEOTIDE SEQUENCE [LARGE SCALE GENOMIC DNA]</scope>
    <source>
        <strain evidence="2 3">ATCC 34112</strain>
    </source>
</reference>
<accession>A0A1V9ZQ77</accession>
<dbReference type="EMBL" id="JNBS01001743">
    <property type="protein sequence ID" value="OQS00175.1"/>
    <property type="molecule type" value="Genomic_DNA"/>
</dbReference>
<proteinExistence type="predicted"/>
<evidence type="ECO:0000256" key="1">
    <source>
        <dbReference type="SAM" id="Phobius"/>
    </source>
</evidence>
<dbReference type="Proteomes" id="UP000243217">
    <property type="component" value="Unassembled WGS sequence"/>
</dbReference>
<dbReference type="GO" id="GO:0070072">
    <property type="term" value="P:vacuolar proton-transporting V-type ATPase complex assembly"/>
    <property type="evidence" value="ECO:0007669"/>
    <property type="project" value="InterPro"/>
</dbReference>
<organism evidence="2 3">
    <name type="scientific">Thraustotheca clavata</name>
    <dbReference type="NCBI Taxonomy" id="74557"/>
    <lineage>
        <taxon>Eukaryota</taxon>
        <taxon>Sar</taxon>
        <taxon>Stramenopiles</taxon>
        <taxon>Oomycota</taxon>
        <taxon>Saprolegniomycetes</taxon>
        <taxon>Saprolegniales</taxon>
        <taxon>Achlyaceae</taxon>
        <taxon>Thraustotheca</taxon>
    </lineage>
</organism>
<dbReference type="OrthoDB" id="74580at2759"/>
<name>A0A1V9ZQ77_9STRA</name>
<keyword evidence="1" id="KW-0812">Transmembrane</keyword>
<keyword evidence="1" id="KW-0472">Membrane</keyword>
<protein>
    <submittedName>
        <fullName evidence="2">Uncharacterized protein</fullName>
    </submittedName>
</protein>
<sequence length="94" mass="10131">MFAAALKSALEPGTGNKFVVVLNVVLLALFGVITLTIWSGIEDSVHMYVFLFLAFGLTLSINWFIVEARSLAAEGKLDLGSSDPKAKEALQKTD</sequence>
<dbReference type="Pfam" id="PF08636">
    <property type="entry name" value="Pkr1"/>
    <property type="match status" value="1"/>
</dbReference>
<evidence type="ECO:0000313" key="3">
    <source>
        <dbReference type="Proteomes" id="UP000243217"/>
    </source>
</evidence>